<dbReference type="Pfam" id="PF13041">
    <property type="entry name" value="PPR_2"/>
    <property type="match status" value="1"/>
</dbReference>
<dbReference type="PANTHER" id="PTHR47942">
    <property type="entry name" value="TETRATRICOPEPTIDE REPEAT (TPR)-LIKE SUPERFAMILY PROTEIN-RELATED"/>
    <property type="match status" value="1"/>
</dbReference>
<feature type="repeat" description="PPR" evidence="2">
    <location>
        <begin position="235"/>
        <end position="269"/>
    </location>
</feature>
<dbReference type="Proteomes" id="UP000636800">
    <property type="component" value="Unassembled WGS sequence"/>
</dbReference>
<evidence type="ECO:0000256" key="2">
    <source>
        <dbReference type="PROSITE-ProRule" id="PRU00708"/>
    </source>
</evidence>
<sequence length="388" mass="44453">MDCLKRFSESGRFSLFPGVSTVDAMKGHSRFYYTLVIGYSVIGCAERALQLFSRMRYYGIDLDYFGYHVLLNSLVEASYFEFADSIFDQINARGFSGPVTDCIRMKSLCCQGQLDDAALFLRQLYLRNHREVADRSVVTLVQALCKAGRIECARHFVEEFSNAEAYGALISFLLSARKVDVAMEILRKKKTKDSEQHILHIFHYNRLIQLLLGQNMLEEVCDVLVEMMEEGISPDQYTMDAALCFFCKAGMVDVVLELYDLKMELGMTPNRRAGKVEHAIELWKDMRGKRLLPNLQCYEELLRALCSVGNYDAAIEVIKDFKDSGRQSLLSSLDFEPCPYFDSMRRLASNCVYLIEFSLTFFILLSIRLRDFCLVSKCNNTSGLRSNF</sequence>
<protein>
    <recommendedName>
        <fullName evidence="5">Pentatricopeptide repeat-containing protein</fullName>
    </recommendedName>
</protein>
<proteinExistence type="predicted"/>
<evidence type="ECO:0000313" key="4">
    <source>
        <dbReference type="Proteomes" id="UP000636800"/>
    </source>
</evidence>
<feature type="repeat" description="PPR" evidence="2">
    <location>
        <begin position="294"/>
        <end position="328"/>
    </location>
</feature>
<organism evidence="3 4">
    <name type="scientific">Vanilla planifolia</name>
    <name type="common">Vanilla</name>
    <dbReference type="NCBI Taxonomy" id="51239"/>
    <lineage>
        <taxon>Eukaryota</taxon>
        <taxon>Viridiplantae</taxon>
        <taxon>Streptophyta</taxon>
        <taxon>Embryophyta</taxon>
        <taxon>Tracheophyta</taxon>
        <taxon>Spermatophyta</taxon>
        <taxon>Magnoliopsida</taxon>
        <taxon>Liliopsida</taxon>
        <taxon>Asparagales</taxon>
        <taxon>Orchidaceae</taxon>
        <taxon>Vanilloideae</taxon>
        <taxon>Vanilleae</taxon>
        <taxon>Vanilla</taxon>
    </lineage>
</organism>
<keyword evidence="4" id="KW-1185">Reference proteome</keyword>
<dbReference type="EMBL" id="JADCNL010000381">
    <property type="protein sequence ID" value="KAG0448046.1"/>
    <property type="molecule type" value="Genomic_DNA"/>
</dbReference>
<gene>
    <name evidence="3" type="ORF">HPP92_028041</name>
</gene>
<dbReference type="InterPro" id="IPR011990">
    <property type="entry name" value="TPR-like_helical_dom_sf"/>
</dbReference>
<keyword evidence="1" id="KW-0677">Repeat</keyword>
<accession>A0A835U6L4</accession>
<reference evidence="3 4" key="1">
    <citation type="journal article" date="2020" name="Nat. Food">
        <title>A phased Vanilla planifolia genome enables genetic improvement of flavour and production.</title>
        <authorList>
            <person name="Hasing T."/>
            <person name="Tang H."/>
            <person name="Brym M."/>
            <person name="Khazi F."/>
            <person name="Huang T."/>
            <person name="Chambers A.H."/>
        </authorList>
    </citation>
    <scope>NUCLEOTIDE SEQUENCE [LARGE SCALE GENOMIC DNA]</scope>
    <source>
        <tissue evidence="3">Leaf</tissue>
    </source>
</reference>
<dbReference type="NCBIfam" id="TIGR00756">
    <property type="entry name" value="PPR"/>
    <property type="match status" value="1"/>
</dbReference>
<evidence type="ECO:0008006" key="5">
    <source>
        <dbReference type="Google" id="ProtNLM"/>
    </source>
</evidence>
<dbReference type="InterPro" id="IPR002885">
    <property type="entry name" value="PPR_rpt"/>
</dbReference>
<evidence type="ECO:0000256" key="1">
    <source>
        <dbReference type="ARBA" id="ARBA00022737"/>
    </source>
</evidence>
<dbReference type="InterPro" id="IPR051222">
    <property type="entry name" value="PPR/CCM1_RNA-binding"/>
</dbReference>
<evidence type="ECO:0000313" key="3">
    <source>
        <dbReference type="EMBL" id="KAG0448046.1"/>
    </source>
</evidence>
<dbReference type="Pfam" id="PF01535">
    <property type="entry name" value="PPR"/>
    <property type="match status" value="3"/>
</dbReference>
<dbReference type="AlphaFoldDB" id="A0A835U6L4"/>
<dbReference type="PANTHER" id="PTHR47942:SF16">
    <property type="entry name" value="PENTATRICOPEPTIDE REPEAT DOMAIN CONTAINING PROTEIN-RELATED"/>
    <property type="match status" value="1"/>
</dbReference>
<dbReference type="PROSITE" id="PS51375">
    <property type="entry name" value="PPR"/>
    <property type="match status" value="3"/>
</dbReference>
<feature type="repeat" description="PPR" evidence="2">
    <location>
        <begin position="200"/>
        <end position="234"/>
    </location>
</feature>
<dbReference type="Gene3D" id="1.25.40.10">
    <property type="entry name" value="Tetratricopeptide repeat domain"/>
    <property type="match status" value="3"/>
</dbReference>
<name>A0A835U6L4_VANPL</name>
<comment type="caution">
    <text evidence="3">The sequence shown here is derived from an EMBL/GenBank/DDBJ whole genome shotgun (WGS) entry which is preliminary data.</text>
</comment>
<dbReference type="OrthoDB" id="676979at2759"/>